<dbReference type="AlphaFoldDB" id="A0AAD3HPE5"/>
<protein>
    <recommendedName>
        <fullName evidence="4">PI3K/PI4K catalytic domain-containing protein</fullName>
    </recommendedName>
</protein>
<feature type="signal peptide" evidence="1">
    <location>
        <begin position="1"/>
        <end position="21"/>
    </location>
</feature>
<evidence type="ECO:0000313" key="2">
    <source>
        <dbReference type="EMBL" id="GFR47810.1"/>
    </source>
</evidence>
<evidence type="ECO:0000313" key="3">
    <source>
        <dbReference type="Proteomes" id="UP001054857"/>
    </source>
</evidence>
<keyword evidence="1" id="KW-0732">Signal</keyword>
<sequence length="536" mass="59373">MGGHLCGRARIILAFFYSSAAIVLSEAPLPHVNDCFLCMKCHTGKPAGRQLLQAHLDLDGSSPSASLAAATAASDARLGALPTDLANQALGGDPALGEQLAGSNSGEHTRTLTSAHNLREEMYTPPDFKFQIAPGAEELAAKSRKPNCTECYGCDTQIEPLQPVVTQMMGQNVRVEVGASPEWLFFADLPDTPQTGKKAVLKVWCMPLHKVHHTFSWRCGNTAEGAKAVQFLMAQQKVMQECGLLDVTIKVWPGRVNAVVPGHGLHVWWDGLWMERAEGFSLNHLSYKANRQFITSILQNLMGERLNKTHVVRAALYDLLSSQCDRHSQNVFLSESGELTLIDNLQAMQYSWVNCAMDSIFLPGTQKNMILRWGGNVVSKVRGAKMRRSVNPMVVLDYRCYVEGGKIGTNYDPQLRQCLTKLSKMTPKEVQLEYGFPYSSSAAVLQQRATDMLNKGFEWTLRYGQPRNFKPKSLRQHPPCCSLGMSSKNTMECGHPWNNTVELPFGDPMNGGEWRRPYPDPGTYEGGTYLDAPFET</sequence>
<keyword evidence="3" id="KW-1185">Reference proteome</keyword>
<gene>
    <name evidence="2" type="ORF">Agub_g9587</name>
</gene>
<comment type="caution">
    <text evidence="2">The sequence shown here is derived from an EMBL/GenBank/DDBJ whole genome shotgun (WGS) entry which is preliminary data.</text>
</comment>
<dbReference type="EMBL" id="BMAR01000020">
    <property type="protein sequence ID" value="GFR47810.1"/>
    <property type="molecule type" value="Genomic_DNA"/>
</dbReference>
<evidence type="ECO:0000256" key="1">
    <source>
        <dbReference type="SAM" id="SignalP"/>
    </source>
</evidence>
<name>A0AAD3HPE5_9CHLO</name>
<evidence type="ECO:0008006" key="4">
    <source>
        <dbReference type="Google" id="ProtNLM"/>
    </source>
</evidence>
<reference evidence="2 3" key="1">
    <citation type="journal article" date="2021" name="Sci. Rep.">
        <title>Genome sequencing of the multicellular alga Astrephomene provides insights into convergent evolution of germ-soma differentiation.</title>
        <authorList>
            <person name="Yamashita S."/>
            <person name="Yamamoto K."/>
            <person name="Matsuzaki R."/>
            <person name="Suzuki S."/>
            <person name="Yamaguchi H."/>
            <person name="Hirooka S."/>
            <person name="Minakuchi Y."/>
            <person name="Miyagishima S."/>
            <person name="Kawachi M."/>
            <person name="Toyoda A."/>
            <person name="Nozaki H."/>
        </authorList>
    </citation>
    <scope>NUCLEOTIDE SEQUENCE [LARGE SCALE GENOMIC DNA]</scope>
    <source>
        <strain evidence="2 3">NIES-4017</strain>
    </source>
</reference>
<feature type="chain" id="PRO_5042006053" description="PI3K/PI4K catalytic domain-containing protein" evidence="1">
    <location>
        <begin position="22"/>
        <end position="536"/>
    </location>
</feature>
<proteinExistence type="predicted"/>
<organism evidence="2 3">
    <name type="scientific">Astrephomene gubernaculifera</name>
    <dbReference type="NCBI Taxonomy" id="47775"/>
    <lineage>
        <taxon>Eukaryota</taxon>
        <taxon>Viridiplantae</taxon>
        <taxon>Chlorophyta</taxon>
        <taxon>core chlorophytes</taxon>
        <taxon>Chlorophyceae</taxon>
        <taxon>CS clade</taxon>
        <taxon>Chlamydomonadales</taxon>
        <taxon>Astrephomenaceae</taxon>
        <taxon>Astrephomene</taxon>
    </lineage>
</organism>
<dbReference type="Proteomes" id="UP001054857">
    <property type="component" value="Unassembled WGS sequence"/>
</dbReference>
<accession>A0AAD3HPE5</accession>